<dbReference type="EMBL" id="AWUE01014503">
    <property type="protein sequence ID" value="OMP03446.1"/>
    <property type="molecule type" value="Genomic_DNA"/>
</dbReference>
<proteinExistence type="predicted"/>
<dbReference type="AlphaFoldDB" id="A0A1R3K8R1"/>
<gene>
    <name evidence="1" type="ORF">COLO4_10416</name>
</gene>
<dbReference type="Proteomes" id="UP000187203">
    <property type="component" value="Unassembled WGS sequence"/>
</dbReference>
<evidence type="ECO:0000313" key="1">
    <source>
        <dbReference type="EMBL" id="OMP03446.1"/>
    </source>
</evidence>
<sequence>MGPPRIELLQQSCGGREFRWARRRKVGSGCCYEIETESKRGKGVACGVWSERCGSSDWFRRRGAEQGLSRVVVSHGEKKLLECRVTLNCSRRGLGDGRGGVRVAER</sequence>
<reference evidence="2" key="1">
    <citation type="submission" date="2013-09" db="EMBL/GenBank/DDBJ databases">
        <title>Corchorus olitorius genome sequencing.</title>
        <authorList>
            <person name="Alam M."/>
            <person name="Haque M.S."/>
            <person name="Islam M.S."/>
            <person name="Emdad E.M."/>
            <person name="Islam M.M."/>
            <person name="Ahmed B."/>
            <person name="Halim A."/>
            <person name="Hossen Q.M.M."/>
            <person name="Hossain M.Z."/>
            <person name="Ahmed R."/>
            <person name="Khan M.M."/>
            <person name="Islam R."/>
            <person name="Rashid M.M."/>
            <person name="Khan S.A."/>
            <person name="Rahman M.S."/>
            <person name="Alam M."/>
            <person name="Yahiya A.S."/>
            <person name="Khan M.S."/>
            <person name="Azam M.S."/>
            <person name="Haque T."/>
            <person name="Lashkar M.Z.H."/>
            <person name="Akhand A.I."/>
            <person name="Morshed G."/>
            <person name="Roy S."/>
            <person name="Uddin K.S."/>
            <person name="Rabeya T."/>
            <person name="Hossain A.S."/>
            <person name="Chowdhury A."/>
            <person name="Snigdha A.R."/>
            <person name="Mortoza M.S."/>
            <person name="Matin S.A."/>
            <person name="Hoque S.M.E."/>
            <person name="Islam M.K."/>
            <person name="Roy D.K."/>
            <person name="Haider R."/>
            <person name="Moosa M.M."/>
            <person name="Elias S.M."/>
            <person name="Hasan A.M."/>
            <person name="Jahan S."/>
            <person name="Shafiuddin M."/>
            <person name="Mahmood N."/>
            <person name="Shommy N.S."/>
        </authorList>
    </citation>
    <scope>NUCLEOTIDE SEQUENCE [LARGE SCALE GENOMIC DNA]</scope>
    <source>
        <strain evidence="2">cv. O-4</strain>
    </source>
</reference>
<evidence type="ECO:0000313" key="2">
    <source>
        <dbReference type="Proteomes" id="UP000187203"/>
    </source>
</evidence>
<protein>
    <submittedName>
        <fullName evidence="1">Insulin-like growth factor-binding protein 4</fullName>
    </submittedName>
</protein>
<keyword evidence="2" id="KW-1185">Reference proteome</keyword>
<organism evidence="1 2">
    <name type="scientific">Corchorus olitorius</name>
    <dbReference type="NCBI Taxonomy" id="93759"/>
    <lineage>
        <taxon>Eukaryota</taxon>
        <taxon>Viridiplantae</taxon>
        <taxon>Streptophyta</taxon>
        <taxon>Embryophyta</taxon>
        <taxon>Tracheophyta</taxon>
        <taxon>Spermatophyta</taxon>
        <taxon>Magnoliopsida</taxon>
        <taxon>eudicotyledons</taxon>
        <taxon>Gunneridae</taxon>
        <taxon>Pentapetalae</taxon>
        <taxon>rosids</taxon>
        <taxon>malvids</taxon>
        <taxon>Malvales</taxon>
        <taxon>Malvaceae</taxon>
        <taxon>Grewioideae</taxon>
        <taxon>Apeibeae</taxon>
        <taxon>Corchorus</taxon>
    </lineage>
</organism>
<name>A0A1R3K8R1_9ROSI</name>
<comment type="caution">
    <text evidence="1">The sequence shown here is derived from an EMBL/GenBank/DDBJ whole genome shotgun (WGS) entry which is preliminary data.</text>
</comment>
<accession>A0A1R3K8R1</accession>